<dbReference type="InterPro" id="IPR029460">
    <property type="entry name" value="DNAPol_HHH"/>
</dbReference>
<comment type="similarity">
    <text evidence="2">Belongs to the DNA polymerase type-C family. DnaE subfamily.</text>
</comment>
<evidence type="ECO:0000256" key="10">
    <source>
        <dbReference type="ARBA" id="ARBA00026073"/>
    </source>
</evidence>
<dbReference type="Pfam" id="PF02811">
    <property type="entry name" value="PHP"/>
    <property type="match status" value="1"/>
</dbReference>
<evidence type="ECO:0000256" key="8">
    <source>
        <dbReference type="ARBA" id="ARBA00022932"/>
    </source>
</evidence>
<dbReference type="CDD" id="cd07431">
    <property type="entry name" value="PHP_PolIIIA"/>
    <property type="match status" value="1"/>
</dbReference>
<name>A0A0R1VXP2_9LACO</name>
<dbReference type="GO" id="GO:0006260">
    <property type="term" value="P:DNA replication"/>
    <property type="evidence" value="ECO:0007669"/>
    <property type="project" value="UniProtKB-KW"/>
</dbReference>
<evidence type="ECO:0000256" key="9">
    <source>
        <dbReference type="ARBA" id="ARBA00025611"/>
    </source>
</evidence>
<evidence type="ECO:0000259" key="12">
    <source>
        <dbReference type="SMART" id="SM00481"/>
    </source>
</evidence>
<evidence type="ECO:0000256" key="3">
    <source>
        <dbReference type="ARBA" id="ARBA00012417"/>
    </source>
</evidence>
<dbReference type="InterPro" id="IPR041931">
    <property type="entry name" value="DNA_pol3_alpha_thumb_dom"/>
</dbReference>
<comment type="function">
    <text evidence="9">DNA polymerase III is a complex, multichain enzyme responsible for most of the replicative synthesis in bacteria. This DNA polymerase also exhibits 3' to 5' exonuclease activity. The alpha chain is the DNA polymerase.</text>
</comment>
<dbReference type="GO" id="GO:0003676">
    <property type="term" value="F:nucleic acid binding"/>
    <property type="evidence" value="ECO:0007669"/>
    <property type="project" value="InterPro"/>
</dbReference>
<accession>A0A0R1VXP2</accession>
<evidence type="ECO:0000256" key="2">
    <source>
        <dbReference type="ARBA" id="ARBA00009496"/>
    </source>
</evidence>
<evidence type="ECO:0000313" key="13">
    <source>
        <dbReference type="EMBL" id="KRM08276.1"/>
    </source>
</evidence>
<dbReference type="Gene3D" id="1.10.150.870">
    <property type="match status" value="1"/>
</dbReference>
<evidence type="ECO:0000256" key="5">
    <source>
        <dbReference type="ARBA" id="ARBA00022679"/>
    </source>
</evidence>
<dbReference type="CDD" id="cd04485">
    <property type="entry name" value="DnaE_OBF"/>
    <property type="match status" value="1"/>
</dbReference>
<evidence type="ECO:0000256" key="11">
    <source>
        <dbReference type="ARBA" id="ARBA00049244"/>
    </source>
</evidence>
<reference evidence="13 14" key="1">
    <citation type="journal article" date="2015" name="Genome Announc.">
        <title>Expanding the biotechnology potential of lactobacilli through comparative genomics of 213 strains and associated genera.</title>
        <authorList>
            <person name="Sun Z."/>
            <person name="Harris H.M."/>
            <person name="McCann A."/>
            <person name="Guo C."/>
            <person name="Argimon S."/>
            <person name="Zhang W."/>
            <person name="Yang X."/>
            <person name="Jeffery I.B."/>
            <person name="Cooney J.C."/>
            <person name="Kagawa T.F."/>
            <person name="Liu W."/>
            <person name="Song Y."/>
            <person name="Salvetti E."/>
            <person name="Wrobel A."/>
            <person name="Rasinkangas P."/>
            <person name="Parkhill J."/>
            <person name="Rea M.C."/>
            <person name="O'Sullivan O."/>
            <person name="Ritari J."/>
            <person name="Douillard F.P."/>
            <person name="Paul Ross R."/>
            <person name="Yang R."/>
            <person name="Briner A.E."/>
            <person name="Felis G.E."/>
            <person name="de Vos W.M."/>
            <person name="Barrangou R."/>
            <person name="Klaenhammer T.R."/>
            <person name="Caufield P.W."/>
            <person name="Cui Y."/>
            <person name="Zhang H."/>
            <person name="O'Toole P.W."/>
        </authorList>
    </citation>
    <scope>NUCLEOTIDE SEQUENCE [LARGE SCALE GENOMIC DNA]</scope>
    <source>
        <strain evidence="13 14">DSM 18630</strain>
    </source>
</reference>
<dbReference type="InterPro" id="IPR004365">
    <property type="entry name" value="NA-bd_OB_tRNA"/>
</dbReference>
<dbReference type="EMBL" id="AZGB01000001">
    <property type="protein sequence ID" value="KRM08276.1"/>
    <property type="molecule type" value="Genomic_DNA"/>
</dbReference>
<dbReference type="Gene3D" id="3.20.20.140">
    <property type="entry name" value="Metal-dependent hydrolases"/>
    <property type="match status" value="1"/>
</dbReference>
<dbReference type="SMART" id="SM00481">
    <property type="entry name" value="POLIIIAc"/>
    <property type="match status" value="1"/>
</dbReference>
<dbReference type="Pfam" id="PF14579">
    <property type="entry name" value="HHH_6"/>
    <property type="match status" value="1"/>
</dbReference>
<protein>
    <recommendedName>
        <fullName evidence="4">DNA polymerase III subunit alpha</fullName>
        <ecNumber evidence="3">2.7.7.7</ecNumber>
    </recommendedName>
</protein>
<dbReference type="EC" id="2.7.7.7" evidence="3"/>
<comment type="caution">
    <text evidence="13">The sequence shown here is derived from an EMBL/GenBank/DDBJ whole genome shotgun (WGS) entry which is preliminary data.</text>
</comment>
<comment type="subunit">
    <text evidence="10">DNA polymerase III contains a core (composed of alpha, epsilon and theta chains) that associates with a tau subunit. This core dimerizes to form the POLIII' complex. PolIII' associates with the gamma complex (composed of gamma, delta, delta', psi and chi chains) and with the beta chain to form the complete DNA polymerase III complex.</text>
</comment>
<evidence type="ECO:0000256" key="1">
    <source>
        <dbReference type="ARBA" id="ARBA00004496"/>
    </source>
</evidence>
<dbReference type="Pfam" id="PF07733">
    <property type="entry name" value="DNA_pol3_alpha"/>
    <property type="match status" value="1"/>
</dbReference>
<comment type="subcellular location">
    <subcellularLocation>
        <location evidence="1">Cytoplasm</location>
    </subcellularLocation>
</comment>
<keyword evidence="8 13" id="KW-0239">DNA-directed DNA polymerase</keyword>
<proteinExistence type="inferred from homology"/>
<dbReference type="Pfam" id="PF17657">
    <property type="entry name" value="DNA_pol3_finger"/>
    <property type="match status" value="1"/>
</dbReference>
<dbReference type="GO" id="GO:0005737">
    <property type="term" value="C:cytoplasm"/>
    <property type="evidence" value="ECO:0007669"/>
    <property type="project" value="UniProtKB-SubCell"/>
</dbReference>
<dbReference type="InterPro" id="IPR011708">
    <property type="entry name" value="DNA_pol3_alpha_NTPase_dom"/>
</dbReference>
<dbReference type="SUPFAM" id="SSF89550">
    <property type="entry name" value="PHP domain-like"/>
    <property type="match status" value="1"/>
</dbReference>
<dbReference type="InterPro" id="IPR016195">
    <property type="entry name" value="Pol/histidinol_Pase-like"/>
</dbReference>
<keyword evidence="7" id="KW-0235">DNA replication</keyword>
<dbReference type="Proteomes" id="UP000051451">
    <property type="component" value="Unassembled WGS sequence"/>
</dbReference>
<keyword evidence="5" id="KW-0808">Transferase</keyword>
<dbReference type="Pfam" id="PF01336">
    <property type="entry name" value="tRNA_anti-codon"/>
    <property type="match status" value="1"/>
</dbReference>
<dbReference type="InterPro" id="IPR003141">
    <property type="entry name" value="Pol/His_phosphatase_N"/>
</dbReference>
<dbReference type="GO" id="GO:0003887">
    <property type="term" value="F:DNA-directed DNA polymerase activity"/>
    <property type="evidence" value="ECO:0007669"/>
    <property type="project" value="UniProtKB-KW"/>
</dbReference>
<dbReference type="InterPro" id="IPR004013">
    <property type="entry name" value="PHP_dom"/>
</dbReference>
<dbReference type="InterPro" id="IPR040982">
    <property type="entry name" value="DNA_pol3_finger"/>
</dbReference>
<evidence type="ECO:0000313" key="14">
    <source>
        <dbReference type="Proteomes" id="UP000051451"/>
    </source>
</evidence>
<comment type="catalytic activity">
    <reaction evidence="11">
        <text>DNA(n) + a 2'-deoxyribonucleoside 5'-triphosphate = DNA(n+1) + diphosphate</text>
        <dbReference type="Rhea" id="RHEA:22508"/>
        <dbReference type="Rhea" id="RHEA-COMP:17339"/>
        <dbReference type="Rhea" id="RHEA-COMP:17340"/>
        <dbReference type="ChEBI" id="CHEBI:33019"/>
        <dbReference type="ChEBI" id="CHEBI:61560"/>
        <dbReference type="ChEBI" id="CHEBI:173112"/>
        <dbReference type="EC" id="2.7.7.7"/>
    </reaction>
</comment>
<keyword evidence="14" id="KW-1185">Reference proteome</keyword>
<dbReference type="NCBIfam" id="NF004226">
    <property type="entry name" value="PRK05673.1"/>
    <property type="match status" value="1"/>
</dbReference>
<dbReference type="AlphaFoldDB" id="A0A0R1VXP2"/>
<sequence>MTPMFGAIQVISCYSLLQSPLRLEELVTAAKERGYQALALTDRNVMYGTAAFYQLCRQQQLKPLIGMTLELAVGNEIILIAENQIGYQNLLQLSTQKNQLLAENKTEFPLEKVQAFLQGLLVITPLTNSLVINCLQNGKQATAAEFVAALRQQVGRSKLFLGTSPQLSAPLRQAIKTLADQNQVALTALEPVNYLDPADEAYLKVLRAIRQGSRLETFELQEKSPVKAWLQPVAKITAAYQVAGMTTALQQTAEICRTATFNLQFRQPKLPHYPVPKQQTAAKYLQQLCLQGLSQRGIDLKAAVNEKYRQRLSHELAVIQRMGFADYFLIVWDVTNYAHRAKIVIGPGRGSAAGSLVAYALAITDVDPLYYDLLFERFLNEERIQMPDIDLDIPDNRRQEVIEYVQQRYGKEHVAQIITFGTLGARQALRDVGRALGFSQFELNSFSHLIPHQLKITLASAFEQSPRLRDKVAANEKNQWLFKTARYLEGLPRHFSVHAAGVILSDQDLKQLVPLQVGSDGMPLTQYSKDYVEQLGLLKIDFLGLRNLSVLDRALRLVKRNYQTDFDIHQIPLDDPLTLKLFQRAQTAGVFQFESAGIRNVLRRLQPQSFEDLTAVNALFRPGPMENIDHFIARKHGQEPVTYPAQALKPILSKTYGILVYQEQVMQVASVMAGFSLGQADILRRAMSKKKLTLIDQLRTKFLAGAQERGYSAATAGKVYDYIERFANYGFNRSHAVAYTKMAFELAYLKCHFPAAFMAALLNSVIGDNEKTKEYLLEARQLKTTVHSPDLNLSQFGFSLYKRQIVFGLNSIRSLRRDFVWTILKERQQNGRFKSFQDFLQRMPEKYLKTDSLQALIYSGAGDTFGQTRATLLHNLPKILDNRLLSGNNVELLAVLAPKLEEFPEITLNERLSQEEKYLGTFISAHPVTRYARLAQLEKTTPIVQLQAEKTGRILLYLKESKIIRTKKGEQMAFLTGEDETGQIEVIVFPNIYRQAAAILENDQVYLIAGKVQLRNQRRQLVAVQVKAAANMKIPMKKTFFIRLTKSFTSLQKQQLWQLMRRYPGSNPVIIYEAATAKKLALTKDYWLADRPELIKALVDMVGKENLVLKNENE</sequence>
<organism evidence="13 14">
    <name type="scientific">Liquorilactobacillus ghanensis DSM 18630</name>
    <dbReference type="NCBI Taxonomy" id="1423750"/>
    <lineage>
        <taxon>Bacteria</taxon>
        <taxon>Bacillati</taxon>
        <taxon>Bacillota</taxon>
        <taxon>Bacilli</taxon>
        <taxon>Lactobacillales</taxon>
        <taxon>Lactobacillaceae</taxon>
        <taxon>Liquorilactobacillus</taxon>
    </lineage>
</organism>
<dbReference type="Gene3D" id="1.10.10.1600">
    <property type="entry name" value="Bacterial DNA polymerase III alpha subunit, thumb domain"/>
    <property type="match status" value="1"/>
</dbReference>
<dbReference type="PANTHER" id="PTHR32294:SF0">
    <property type="entry name" value="DNA POLYMERASE III SUBUNIT ALPHA"/>
    <property type="match status" value="1"/>
</dbReference>
<evidence type="ECO:0000256" key="7">
    <source>
        <dbReference type="ARBA" id="ARBA00022705"/>
    </source>
</evidence>
<evidence type="ECO:0000256" key="6">
    <source>
        <dbReference type="ARBA" id="ARBA00022695"/>
    </source>
</evidence>
<dbReference type="PANTHER" id="PTHR32294">
    <property type="entry name" value="DNA POLYMERASE III SUBUNIT ALPHA"/>
    <property type="match status" value="1"/>
</dbReference>
<dbReference type="InterPro" id="IPR004805">
    <property type="entry name" value="DnaE2/DnaE/PolC"/>
</dbReference>
<dbReference type="GO" id="GO:0008408">
    <property type="term" value="F:3'-5' exonuclease activity"/>
    <property type="evidence" value="ECO:0007669"/>
    <property type="project" value="InterPro"/>
</dbReference>
<feature type="domain" description="Polymerase/histidinol phosphatase N-terminal" evidence="12">
    <location>
        <begin position="6"/>
        <end position="73"/>
    </location>
</feature>
<evidence type="ECO:0000256" key="4">
    <source>
        <dbReference type="ARBA" id="ARBA00019114"/>
    </source>
</evidence>
<dbReference type="STRING" id="1423750.FC89_GL001614"/>
<keyword evidence="6" id="KW-0548">Nucleotidyltransferase</keyword>
<gene>
    <name evidence="13" type="ORF">FC89_GL001614</name>
</gene>
<dbReference type="NCBIfam" id="TIGR00594">
    <property type="entry name" value="polc"/>
    <property type="match status" value="1"/>
</dbReference>
<dbReference type="PATRIC" id="fig|1423750.3.peg.1657"/>